<dbReference type="RefSeq" id="WP_382826859.1">
    <property type="nucleotide sequence ID" value="NZ_JBHXLY010000014.1"/>
</dbReference>
<accession>A0ABW6EM95</accession>
<dbReference type="Proteomes" id="UP001598251">
    <property type="component" value="Unassembled WGS sequence"/>
</dbReference>
<evidence type="ECO:0000313" key="2">
    <source>
        <dbReference type="Proteomes" id="UP001598251"/>
    </source>
</evidence>
<evidence type="ECO:0000313" key="1">
    <source>
        <dbReference type="EMBL" id="MFD4216388.1"/>
    </source>
</evidence>
<gene>
    <name evidence="1" type="ORF">ACFWSS_26330</name>
</gene>
<reference evidence="1 2" key="1">
    <citation type="submission" date="2024-09" db="EMBL/GenBank/DDBJ databases">
        <title>The Natural Products Discovery Center: Release of the First 8490 Sequenced Strains for Exploring Actinobacteria Biosynthetic Diversity.</title>
        <authorList>
            <person name="Kalkreuter E."/>
            <person name="Kautsar S.A."/>
            <person name="Yang D."/>
            <person name="Bader C.D."/>
            <person name="Teijaro C.N."/>
            <person name="Fluegel L."/>
            <person name="Davis C.M."/>
            <person name="Simpson J.R."/>
            <person name="Lauterbach L."/>
            <person name="Steele A.D."/>
            <person name="Gui C."/>
            <person name="Meng S."/>
            <person name="Li G."/>
            <person name="Viehrig K."/>
            <person name="Ye F."/>
            <person name="Su P."/>
            <person name="Kiefer A.F."/>
            <person name="Nichols A."/>
            <person name="Cepeda A.J."/>
            <person name="Yan W."/>
            <person name="Fan B."/>
            <person name="Jiang Y."/>
            <person name="Adhikari A."/>
            <person name="Zheng C.-J."/>
            <person name="Schuster L."/>
            <person name="Cowan T.M."/>
            <person name="Smanski M.J."/>
            <person name="Chevrette M.G."/>
            <person name="De Carvalho L.P.S."/>
            <person name="Shen B."/>
        </authorList>
    </citation>
    <scope>NUCLEOTIDE SEQUENCE [LARGE SCALE GENOMIC DNA]</scope>
    <source>
        <strain evidence="1 2">NPDC058546</strain>
    </source>
</reference>
<evidence type="ECO:0008006" key="3">
    <source>
        <dbReference type="Google" id="ProtNLM"/>
    </source>
</evidence>
<organism evidence="1 2">
    <name type="scientific">Streptomyces sindenensis</name>
    <dbReference type="NCBI Taxonomy" id="67363"/>
    <lineage>
        <taxon>Bacteria</taxon>
        <taxon>Bacillati</taxon>
        <taxon>Actinomycetota</taxon>
        <taxon>Actinomycetes</taxon>
        <taxon>Kitasatosporales</taxon>
        <taxon>Streptomycetaceae</taxon>
        <taxon>Streptomyces</taxon>
    </lineage>
</organism>
<protein>
    <recommendedName>
        <fullName evidence="3">Bacterial transcriptional activator domain-containing protein</fullName>
    </recommendedName>
</protein>
<sequence>MQLARITGESGDRRGAITLYRTLAGECRADLGPYDPRTLDAFEEMAWWISGSGR</sequence>
<comment type="caution">
    <text evidence="1">The sequence shown here is derived from an EMBL/GenBank/DDBJ whole genome shotgun (WGS) entry which is preliminary data.</text>
</comment>
<dbReference type="EMBL" id="JBHXOF010000020">
    <property type="protein sequence ID" value="MFD4216388.1"/>
    <property type="molecule type" value="Genomic_DNA"/>
</dbReference>
<proteinExistence type="predicted"/>
<name>A0ABW6EM95_9ACTN</name>
<keyword evidence="2" id="KW-1185">Reference proteome</keyword>